<evidence type="ECO:0000256" key="1">
    <source>
        <dbReference type="SAM" id="MobiDB-lite"/>
    </source>
</evidence>
<sequence>MSNIRSENRQEILEELIIPGFKWMVSKQEIHTCQREYLTSLAKDPKEEEDPTKIEPMQLAEIPDKAEPIEPEAKPDVPTSMFRTQSPRPDLQDKLSKLMDIMQHMQWQQQPYWRYSKIRDDSMRSALMKIYNNP</sequence>
<dbReference type="Proteomes" id="UP000828251">
    <property type="component" value="Unassembled WGS sequence"/>
</dbReference>
<dbReference type="EMBL" id="JAIQCV010000012">
    <property type="protein sequence ID" value="KAH1039537.1"/>
    <property type="molecule type" value="Genomic_DNA"/>
</dbReference>
<accession>A0A9D3ZJ46</accession>
<dbReference type="OrthoDB" id="10420929at2759"/>
<reference evidence="2 3" key="1">
    <citation type="journal article" date="2021" name="Plant Biotechnol. J.">
        <title>Multi-omics assisted identification of the key and species-specific regulatory components of drought-tolerant mechanisms in Gossypium stocksii.</title>
        <authorList>
            <person name="Yu D."/>
            <person name="Ke L."/>
            <person name="Zhang D."/>
            <person name="Wu Y."/>
            <person name="Sun Y."/>
            <person name="Mei J."/>
            <person name="Sun J."/>
            <person name="Sun Y."/>
        </authorList>
    </citation>
    <scope>NUCLEOTIDE SEQUENCE [LARGE SCALE GENOMIC DNA]</scope>
    <source>
        <strain evidence="3">cv. E1</strain>
        <tissue evidence="2">Leaf</tissue>
    </source>
</reference>
<name>A0A9D3ZJ46_9ROSI</name>
<feature type="region of interest" description="Disordered" evidence="1">
    <location>
        <begin position="41"/>
        <end position="90"/>
    </location>
</feature>
<keyword evidence="3" id="KW-1185">Reference proteome</keyword>
<organism evidence="2 3">
    <name type="scientific">Gossypium stocksii</name>
    <dbReference type="NCBI Taxonomy" id="47602"/>
    <lineage>
        <taxon>Eukaryota</taxon>
        <taxon>Viridiplantae</taxon>
        <taxon>Streptophyta</taxon>
        <taxon>Embryophyta</taxon>
        <taxon>Tracheophyta</taxon>
        <taxon>Spermatophyta</taxon>
        <taxon>Magnoliopsida</taxon>
        <taxon>eudicotyledons</taxon>
        <taxon>Gunneridae</taxon>
        <taxon>Pentapetalae</taxon>
        <taxon>rosids</taxon>
        <taxon>malvids</taxon>
        <taxon>Malvales</taxon>
        <taxon>Malvaceae</taxon>
        <taxon>Malvoideae</taxon>
        <taxon>Gossypium</taxon>
    </lineage>
</organism>
<evidence type="ECO:0000313" key="3">
    <source>
        <dbReference type="Proteomes" id="UP000828251"/>
    </source>
</evidence>
<protein>
    <submittedName>
        <fullName evidence="2">Uncharacterized protein</fullName>
    </submittedName>
</protein>
<comment type="caution">
    <text evidence="2">The sequence shown here is derived from an EMBL/GenBank/DDBJ whole genome shotgun (WGS) entry which is preliminary data.</text>
</comment>
<evidence type="ECO:0000313" key="2">
    <source>
        <dbReference type="EMBL" id="KAH1039537.1"/>
    </source>
</evidence>
<dbReference type="AlphaFoldDB" id="A0A9D3ZJ46"/>
<feature type="compositionally biased region" description="Basic and acidic residues" evidence="1">
    <location>
        <begin position="62"/>
        <end position="75"/>
    </location>
</feature>
<proteinExistence type="predicted"/>
<gene>
    <name evidence="2" type="ORF">J1N35_041280</name>
</gene>
<feature type="non-terminal residue" evidence="2">
    <location>
        <position position="134"/>
    </location>
</feature>